<proteinExistence type="predicted"/>
<keyword evidence="2" id="KW-1185">Reference proteome</keyword>
<evidence type="ECO:0000313" key="1">
    <source>
        <dbReference type="EMBL" id="MCI84174.1"/>
    </source>
</evidence>
<comment type="caution">
    <text evidence="1">The sequence shown here is derived from an EMBL/GenBank/DDBJ whole genome shotgun (WGS) entry which is preliminary data.</text>
</comment>
<dbReference type="Proteomes" id="UP000265520">
    <property type="component" value="Unassembled WGS sequence"/>
</dbReference>
<sequence>GTSNDKLSLSWMSSGVITCDESGVYFRDCDTWNTSCIKDSTGGNAIR</sequence>
<protein>
    <submittedName>
        <fullName evidence="1">Uncharacterized protein</fullName>
    </submittedName>
</protein>
<evidence type="ECO:0000313" key="2">
    <source>
        <dbReference type="Proteomes" id="UP000265520"/>
    </source>
</evidence>
<feature type="non-terminal residue" evidence="1">
    <location>
        <position position="1"/>
    </location>
</feature>
<name>A0A392V7D1_9FABA</name>
<organism evidence="1 2">
    <name type="scientific">Trifolium medium</name>
    <dbReference type="NCBI Taxonomy" id="97028"/>
    <lineage>
        <taxon>Eukaryota</taxon>
        <taxon>Viridiplantae</taxon>
        <taxon>Streptophyta</taxon>
        <taxon>Embryophyta</taxon>
        <taxon>Tracheophyta</taxon>
        <taxon>Spermatophyta</taxon>
        <taxon>Magnoliopsida</taxon>
        <taxon>eudicotyledons</taxon>
        <taxon>Gunneridae</taxon>
        <taxon>Pentapetalae</taxon>
        <taxon>rosids</taxon>
        <taxon>fabids</taxon>
        <taxon>Fabales</taxon>
        <taxon>Fabaceae</taxon>
        <taxon>Papilionoideae</taxon>
        <taxon>50 kb inversion clade</taxon>
        <taxon>NPAAA clade</taxon>
        <taxon>Hologalegina</taxon>
        <taxon>IRL clade</taxon>
        <taxon>Trifolieae</taxon>
        <taxon>Trifolium</taxon>
    </lineage>
</organism>
<accession>A0A392V7D1</accession>
<reference evidence="1 2" key="1">
    <citation type="journal article" date="2018" name="Front. Plant Sci.">
        <title>Red Clover (Trifolium pratense) and Zigzag Clover (T. medium) - A Picture of Genomic Similarities and Differences.</title>
        <authorList>
            <person name="Dluhosova J."/>
            <person name="Istvanek J."/>
            <person name="Nedelnik J."/>
            <person name="Repkova J."/>
        </authorList>
    </citation>
    <scope>NUCLEOTIDE SEQUENCE [LARGE SCALE GENOMIC DNA]</scope>
    <source>
        <strain evidence="2">cv. 10/8</strain>
        <tissue evidence="1">Leaf</tissue>
    </source>
</reference>
<dbReference type="EMBL" id="LXQA011084432">
    <property type="protein sequence ID" value="MCI84174.1"/>
    <property type="molecule type" value="Genomic_DNA"/>
</dbReference>
<dbReference type="AlphaFoldDB" id="A0A392V7D1"/>